<accession>A0A542ZV46</accession>
<feature type="compositionally biased region" description="Low complexity" evidence="1">
    <location>
        <begin position="372"/>
        <end position="383"/>
    </location>
</feature>
<evidence type="ECO:0000256" key="1">
    <source>
        <dbReference type="SAM" id="MobiDB-lite"/>
    </source>
</evidence>
<feature type="compositionally biased region" description="Pro residues" evidence="1">
    <location>
        <begin position="87"/>
        <end position="96"/>
    </location>
</feature>
<sequence length="811" mass="83205">MSQQFDPSSFTAAHAADPNTPLEVLAAIANQRPDLRVALASNPAAPADLVSWLQSTGDPAILTALAQRNASSAPAPSFGAQSSAPQPSTPQPPVAPQQPAAAQAPSAQPQSAPPSGTTPVQPVDTQPGYPSPPVQPAGYDQQGFAQPAPGPQGPVQPAFGQPEYGQAGATQQPGYGQPIPGQPGYGHPGYGNQVGPEGYGLGAGTAELPAPQKKSKAPLIVGLSVAGALVLGGGAYAGYKFFFDKSGGSATPTAATETLLDAAAKSDVRGVVGAISTVETDYASQISAAISRPLKEVDSLKSLTADLDPSSYADIVTLTTDGLKYSEKELIKDETSRVSLVGGTVTLDLDADKTVELFKKQQESIKKLSQSFSSLGGSSASGLDEAFGSADEQELRDEIDKNFPVKLTFTESGVTSETAAGEKEGTEDFAVSVVTVHEGGGWFVSPLLTIADLALTASGNADARGSIAEAGKVEGAKSPEAAGEAFVAALNAVTTDHALDGLVNTLAPAERRLLAFLGPVADLSKVEAQLSDVPVIEISDSVFKNRGTEDGVAPLDWSSFKVKATVSGASVEAAWADGCLSSALFSEYLQRDKICLSDDEFKGLAALGINQLSLVAVESDKGWFISLPATLANGTGVVTAKIYSLAEAGTLTPEWFEQNFSGLSSLFAGAGLGSPGSLGDLGDLGDLGTTTPDPTDPGDDTGTTDPGDEPDSSGSDRAAGALSDELTAAKVALDAYLVDNADTYWPDTTSLGEYGYDTPKDSYLAVMDYKSATDYCLAMYDMPDLTSFVQGSINASGEYFDDDLYCGAAAD</sequence>
<organism evidence="3 4">
    <name type="scientific">Rarobacter faecitabidus</name>
    <dbReference type="NCBI Taxonomy" id="13243"/>
    <lineage>
        <taxon>Bacteria</taxon>
        <taxon>Bacillati</taxon>
        <taxon>Actinomycetota</taxon>
        <taxon>Actinomycetes</taxon>
        <taxon>Micrococcales</taxon>
        <taxon>Rarobacteraceae</taxon>
        <taxon>Rarobacter</taxon>
    </lineage>
</organism>
<dbReference type="InterPro" id="IPR057893">
    <property type="entry name" value="LRV_2"/>
</dbReference>
<feature type="compositionally biased region" description="Low complexity" evidence="1">
    <location>
        <begin position="681"/>
        <end position="693"/>
    </location>
</feature>
<proteinExistence type="predicted"/>
<evidence type="ECO:0000259" key="2">
    <source>
        <dbReference type="Pfam" id="PF25591"/>
    </source>
</evidence>
<protein>
    <recommendedName>
        <fullName evidence="2">Leucine rich repeat variant domain-containing protein</fullName>
    </recommendedName>
</protein>
<dbReference type="AlphaFoldDB" id="A0A542ZV46"/>
<dbReference type="Pfam" id="PF25591">
    <property type="entry name" value="LRV_2"/>
    <property type="match status" value="1"/>
</dbReference>
<evidence type="ECO:0000313" key="4">
    <source>
        <dbReference type="Proteomes" id="UP000315389"/>
    </source>
</evidence>
<comment type="caution">
    <text evidence="3">The sequence shown here is derived from an EMBL/GenBank/DDBJ whole genome shotgun (WGS) entry which is preliminary data.</text>
</comment>
<feature type="region of interest" description="Disordered" evidence="1">
    <location>
        <begin position="372"/>
        <end position="391"/>
    </location>
</feature>
<name>A0A542ZV46_RARFA</name>
<keyword evidence="4" id="KW-1185">Reference proteome</keyword>
<dbReference type="Proteomes" id="UP000315389">
    <property type="component" value="Unassembled WGS sequence"/>
</dbReference>
<feature type="domain" description="Leucine rich repeat variant" evidence="2">
    <location>
        <begin position="10"/>
        <end position="68"/>
    </location>
</feature>
<reference evidence="3 4" key="1">
    <citation type="submission" date="2019-06" db="EMBL/GenBank/DDBJ databases">
        <title>Sequencing the genomes of 1000 actinobacteria strains.</title>
        <authorList>
            <person name="Klenk H.-P."/>
        </authorList>
    </citation>
    <scope>NUCLEOTIDE SEQUENCE [LARGE SCALE GENOMIC DNA]</scope>
    <source>
        <strain evidence="3 4">DSM 4813</strain>
    </source>
</reference>
<dbReference type="RefSeq" id="WP_142118934.1">
    <property type="nucleotide sequence ID" value="NZ_BAAASV010000003.1"/>
</dbReference>
<dbReference type="EMBL" id="VFOS01000001">
    <property type="protein sequence ID" value="TQL64179.1"/>
    <property type="molecule type" value="Genomic_DNA"/>
</dbReference>
<gene>
    <name evidence="3" type="ORF">FB461_0670</name>
</gene>
<feature type="compositionally biased region" description="Low complexity" evidence="1">
    <location>
        <begin position="97"/>
        <end position="115"/>
    </location>
</feature>
<feature type="region of interest" description="Disordered" evidence="1">
    <location>
        <begin position="681"/>
        <end position="719"/>
    </location>
</feature>
<feature type="region of interest" description="Disordered" evidence="1">
    <location>
        <begin position="64"/>
        <end position="198"/>
    </location>
</feature>
<evidence type="ECO:0000313" key="3">
    <source>
        <dbReference type="EMBL" id="TQL64179.1"/>
    </source>
</evidence>
<dbReference type="OrthoDB" id="3787329at2"/>